<dbReference type="PANTHER" id="PTHR12558:SF13">
    <property type="entry name" value="CELL DIVISION CYCLE PROTEIN 27 HOMOLOG"/>
    <property type="match status" value="1"/>
</dbReference>
<dbReference type="EMBL" id="LGUF01000007">
    <property type="protein sequence ID" value="KON87533.1"/>
    <property type="molecule type" value="Genomic_DNA"/>
</dbReference>
<dbReference type="SUPFAM" id="SSF48452">
    <property type="entry name" value="TPR-like"/>
    <property type="match status" value="4"/>
</dbReference>
<gene>
    <name evidence="3" type="ORF">AF332_12305</name>
</gene>
<dbReference type="Gene3D" id="1.25.40.10">
    <property type="entry name" value="Tetratricopeptide repeat domain"/>
    <property type="match status" value="5"/>
</dbReference>
<evidence type="ECO:0000259" key="2">
    <source>
        <dbReference type="Pfam" id="PF13529"/>
    </source>
</evidence>
<dbReference type="Proteomes" id="UP000037109">
    <property type="component" value="Unassembled WGS sequence"/>
</dbReference>
<sequence length="1403" mass="162682">MEIFLKELKSLADNRQFIKALNILSAELENIRKSRLSIIKNKLAEISSIEGFKLLIRLLDRGVMYQYSGFLARYAHRRFNTLQTAIWYCEELIDSGKTLQANDIITEYLRKRPHEADDELIISALFTEVHSLLELKRTKEAEEKLVEMEAISEKPIWDKLGFYYLQTGDRAKAESHLTAGLRDEERGHVCYLLLSDLYASNGDREKSLQTIKEGMEEHPQAPALKLELIRRYRDFGFHEDMLSLMDGLERLVPFHSYKYYFEHLRALSYYQENELEKLHQLTLKKELKKSPFSTDNGFTDIGSAAMLSINPVVQKSNYCVPASFEMLFSYFGRKKTQDDIAEYIFDVTGSKLSASVEYLEKEGFVCRFFTGNKERYKKLLHHGIPIILSVDFEASSHVQIMMGIDERFGFYMVQDPNFLETMYVSYEEFQKHAVNTNFLSIAAVPKDRADDLSFLSVDEDQYYRKLHALSEQIEEDEKKNQPVMADFLSSSMNEPYTLIYAVKFFSEDKHKKLIIHCAEKLLATFPESDFFKLHAAQAFFRLHEVDRAEKILSMVERKTFSPLYQYLIGRIHLHKDEYHTAIGFFRTSLQLDPDQYYIWSYIALCFLYNSEQETAKGMSDIALNINEQDRFIRVNHAIILSDLKKYSEARSIFSELLRENHGDAHVWYERAKLDQAAGKLRKAERGYIISASLDPEIPFPYLALADCCEYLFEDKARAEKILLKGMEFSRSPQLLIRLGDLYKDHEEYEKAESIYYSCLEENPDEVFAYLGYAFAISETRGPDKAAVFIRKHEERFFEDSEFLINGGKLLADFAQDLKDLQLLEAGLALIERGFNYVDQNLDEALELYVTIAEESPYLNRAIAFLEAKAGYEDSQTAYLCYAGTLYESAERYAEAIKLYENALEKKESAFPYYRLGETYFKLEKFEMAINALRKCLNLNPETEGAYTRIAQIYGILGDEQKEAKYMLLLIDKAPLRVNIEYLSSLLSSEGLLGFIEKLNRMQGKVLETWRLDSLAYAYGAAGNRIKEEQCLLAALDLDSQLAELKHHYSKILIKNKKYKEAKNLLEELIIEHWNDEDLYETVIALFVESNKIIHLSAFLGKIRTEKTEKSQVFLLAADALEQYASGVDWEAEQKSSFIGRLAQKMRERTKQVTLFGVIIDLYESSMRLNPFNKDAPVGLAGFYESVNLEEDAKKVLKSSLENEWDFVTAYQLAQLHLAGGNDPLEEAAEMNTAIKLLDACLKERPEDTHLLLLKAVAYTHRMRFAEAEKLFENVLKENPYEKEAHFRYGNLLNKRKRHEEAIEIMENGLNVHSEDTSLFIELAISYHKVKDVEKSLMLMEDVLKIDPDLLIARYNKACYLSILNRLEEAEEELEYVFHHDEEGYFQELAEEDIDLNNLKKSTM</sequence>
<dbReference type="Pfam" id="PF00515">
    <property type="entry name" value="TPR_1"/>
    <property type="match status" value="1"/>
</dbReference>
<dbReference type="SMART" id="SM00028">
    <property type="entry name" value="TPR"/>
    <property type="match status" value="13"/>
</dbReference>
<dbReference type="Pfam" id="PF14559">
    <property type="entry name" value="TPR_19"/>
    <property type="match status" value="1"/>
</dbReference>
<evidence type="ECO:0000313" key="4">
    <source>
        <dbReference type="Proteomes" id="UP000037109"/>
    </source>
</evidence>
<dbReference type="PROSITE" id="PS50293">
    <property type="entry name" value="TPR_REGION"/>
    <property type="match status" value="1"/>
</dbReference>
<dbReference type="InterPro" id="IPR019734">
    <property type="entry name" value="TPR_rpt"/>
</dbReference>
<dbReference type="Gene3D" id="3.90.70.10">
    <property type="entry name" value="Cysteine proteinases"/>
    <property type="match status" value="1"/>
</dbReference>
<dbReference type="STRING" id="1459.AF332_12305"/>
<protein>
    <recommendedName>
        <fullName evidence="2">Peptidase C39-like domain-containing protein</fullName>
    </recommendedName>
</protein>
<dbReference type="InterPro" id="IPR039564">
    <property type="entry name" value="Peptidase_C39-like"/>
</dbReference>
<feature type="domain" description="Peptidase C39-like" evidence="2">
    <location>
        <begin position="308"/>
        <end position="417"/>
    </location>
</feature>
<feature type="repeat" description="TPR" evidence="1">
    <location>
        <begin position="1316"/>
        <end position="1349"/>
    </location>
</feature>
<feature type="repeat" description="TPR" evidence="1">
    <location>
        <begin position="562"/>
        <end position="595"/>
    </location>
</feature>
<reference evidence="4" key="1">
    <citation type="submission" date="2015-07" db="EMBL/GenBank/DDBJ databases">
        <title>Fjat-10036 dsm4.</title>
        <authorList>
            <person name="Liu B."/>
            <person name="Wang J."/>
            <person name="Zhu Y."/>
            <person name="Liu G."/>
            <person name="Chen Q."/>
            <person name="Chen Z."/>
            <person name="Lan J."/>
            <person name="Che J."/>
            <person name="Ge C."/>
            <person name="Shi H."/>
            <person name="Pan Z."/>
            <person name="Liu X."/>
        </authorList>
    </citation>
    <scope>NUCLEOTIDE SEQUENCE [LARGE SCALE GENOMIC DNA]</scope>
    <source>
        <strain evidence="4">DSM 4</strain>
    </source>
</reference>
<dbReference type="Pfam" id="PF13529">
    <property type="entry name" value="Peptidase_C39_2"/>
    <property type="match status" value="1"/>
</dbReference>
<keyword evidence="1" id="KW-0802">TPR repeat</keyword>
<keyword evidence="4" id="KW-1185">Reference proteome</keyword>
<evidence type="ECO:0000256" key="1">
    <source>
        <dbReference type="PROSITE-ProRule" id="PRU00339"/>
    </source>
</evidence>
<comment type="caution">
    <text evidence="3">The sequence shown here is derived from an EMBL/GenBank/DDBJ whole genome shotgun (WGS) entry which is preliminary data.</text>
</comment>
<dbReference type="PATRIC" id="fig|1459.3.peg.2655"/>
<feature type="repeat" description="TPR" evidence="1">
    <location>
        <begin position="909"/>
        <end position="942"/>
    </location>
</feature>
<organism evidence="3 4">
    <name type="scientific">Sporosarcina globispora</name>
    <name type="common">Bacillus globisporus</name>
    <dbReference type="NCBI Taxonomy" id="1459"/>
    <lineage>
        <taxon>Bacteria</taxon>
        <taxon>Bacillati</taxon>
        <taxon>Bacillota</taxon>
        <taxon>Bacilli</taxon>
        <taxon>Bacillales</taxon>
        <taxon>Caryophanaceae</taxon>
        <taxon>Sporosarcina</taxon>
    </lineage>
</organism>
<dbReference type="RefSeq" id="WP_053434891.1">
    <property type="nucleotide sequence ID" value="NZ_LGUF01000007.1"/>
</dbReference>
<dbReference type="Pfam" id="PF13181">
    <property type="entry name" value="TPR_8"/>
    <property type="match status" value="1"/>
</dbReference>
<accession>A0A0M0GCR7</accession>
<proteinExistence type="predicted"/>
<feature type="repeat" description="TPR" evidence="1">
    <location>
        <begin position="732"/>
        <end position="765"/>
    </location>
</feature>
<dbReference type="PANTHER" id="PTHR12558">
    <property type="entry name" value="CELL DIVISION CYCLE 16,23,27"/>
    <property type="match status" value="1"/>
</dbReference>
<dbReference type="InterPro" id="IPR011990">
    <property type="entry name" value="TPR-like_helical_dom_sf"/>
</dbReference>
<name>A0A0M0GCR7_SPOGL</name>
<dbReference type="PROSITE" id="PS50005">
    <property type="entry name" value="TPR"/>
    <property type="match status" value="4"/>
</dbReference>
<evidence type="ECO:0000313" key="3">
    <source>
        <dbReference type="EMBL" id="KON87533.1"/>
    </source>
</evidence>